<evidence type="ECO:0000313" key="1">
    <source>
        <dbReference type="EMBL" id="GJD87439.1"/>
    </source>
</evidence>
<gene>
    <name evidence="1" type="ORF">BHAOGJBA_0942</name>
</gene>
<dbReference type="AlphaFoldDB" id="A0AAV4ZGA4"/>
<organism evidence="1 2">
    <name type="scientific">Methylobacterium hispanicum</name>
    <dbReference type="NCBI Taxonomy" id="270350"/>
    <lineage>
        <taxon>Bacteria</taxon>
        <taxon>Pseudomonadati</taxon>
        <taxon>Pseudomonadota</taxon>
        <taxon>Alphaproteobacteria</taxon>
        <taxon>Hyphomicrobiales</taxon>
        <taxon>Methylobacteriaceae</taxon>
        <taxon>Methylobacterium</taxon>
    </lineage>
</organism>
<protein>
    <submittedName>
        <fullName evidence="1">Uncharacterized protein</fullName>
    </submittedName>
</protein>
<keyword evidence="2" id="KW-1185">Reference proteome</keyword>
<reference evidence="1" key="1">
    <citation type="journal article" date="2016" name="Front. Microbiol.">
        <title>Genome Sequence of the Piezophilic, Mesophilic Sulfate-Reducing Bacterium Desulfovibrio indicus J2T.</title>
        <authorList>
            <person name="Cao J."/>
            <person name="Maignien L."/>
            <person name="Shao Z."/>
            <person name="Alain K."/>
            <person name="Jebbar M."/>
        </authorList>
    </citation>
    <scope>NUCLEOTIDE SEQUENCE</scope>
    <source>
        <strain evidence="1">DSM 16372</strain>
    </source>
</reference>
<dbReference type="EMBL" id="BPQO01000003">
    <property type="protein sequence ID" value="GJD87439.1"/>
    <property type="molecule type" value="Genomic_DNA"/>
</dbReference>
<dbReference type="RefSeq" id="WP_066922552.1">
    <property type="nucleotide sequence ID" value="NZ_BPQO01000003.1"/>
</dbReference>
<name>A0AAV4ZGA4_9HYPH</name>
<evidence type="ECO:0000313" key="2">
    <source>
        <dbReference type="Proteomes" id="UP001055247"/>
    </source>
</evidence>
<reference evidence="1" key="2">
    <citation type="submission" date="2021-08" db="EMBL/GenBank/DDBJ databases">
        <authorList>
            <person name="Tani A."/>
            <person name="Ola A."/>
            <person name="Ogura Y."/>
            <person name="Katsura K."/>
            <person name="Hayashi T."/>
        </authorList>
    </citation>
    <scope>NUCLEOTIDE SEQUENCE</scope>
    <source>
        <strain evidence="1">DSM 16372</strain>
    </source>
</reference>
<accession>A0AAV4ZGA4</accession>
<dbReference type="Proteomes" id="UP001055247">
    <property type="component" value="Unassembled WGS sequence"/>
</dbReference>
<sequence>MHCNPVEVVPSEAKRIAYAYQLAADGDARAALVHAIDDALTDLAEAERRSLRSDRLISRGFDWGGVPLTGPKA</sequence>
<proteinExistence type="predicted"/>
<comment type="caution">
    <text evidence="1">The sequence shown here is derived from an EMBL/GenBank/DDBJ whole genome shotgun (WGS) entry which is preliminary data.</text>
</comment>